<sequence>MILNAITSSSETECRLIIANNYTQIKTDCFKEDYRIQMNLNPGRKPEGSVDEEEERTVCDIKCDGADRDSVISKVPNSMVIGICGDLANAEILAYRWKYIAVSLKIVLLVQNIKHEYANEEAVDGFEQLILLVERFAIGYKL</sequence>
<dbReference type="AlphaFoldDB" id="A0A0M3K6Q8"/>
<evidence type="ECO:0000313" key="2">
    <source>
        <dbReference type="Proteomes" id="UP000267096"/>
    </source>
</evidence>
<dbReference type="OrthoDB" id="5797427at2759"/>
<reference evidence="3" key="1">
    <citation type="submission" date="2017-02" db="UniProtKB">
        <authorList>
            <consortium name="WormBaseParasite"/>
        </authorList>
    </citation>
    <scope>IDENTIFICATION</scope>
</reference>
<keyword evidence="2" id="KW-1185">Reference proteome</keyword>
<dbReference type="EMBL" id="UYRR01032770">
    <property type="protein sequence ID" value="VDK56752.1"/>
    <property type="molecule type" value="Genomic_DNA"/>
</dbReference>
<accession>A0A0M3K6Q8</accession>
<evidence type="ECO:0000313" key="1">
    <source>
        <dbReference type="EMBL" id="VDK56752.1"/>
    </source>
</evidence>
<evidence type="ECO:0000313" key="3">
    <source>
        <dbReference type="WBParaSite" id="ASIM_0001664901-mRNA-1"/>
    </source>
</evidence>
<protein>
    <submittedName>
        <fullName evidence="3">Flavin-containing monooxygenase</fullName>
    </submittedName>
</protein>
<proteinExistence type="predicted"/>
<name>A0A0M3K6Q8_ANISI</name>
<reference evidence="1 2" key="2">
    <citation type="submission" date="2018-11" db="EMBL/GenBank/DDBJ databases">
        <authorList>
            <consortium name="Pathogen Informatics"/>
        </authorList>
    </citation>
    <scope>NUCLEOTIDE SEQUENCE [LARGE SCALE GENOMIC DNA]</scope>
</reference>
<organism evidence="3">
    <name type="scientific">Anisakis simplex</name>
    <name type="common">Herring worm</name>
    <dbReference type="NCBI Taxonomy" id="6269"/>
    <lineage>
        <taxon>Eukaryota</taxon>
        <taxon>Metazoa</taxon>
        <taxon>Ecdysozoa</taxon>
        <taxon>Nematoda</taxon>
        <taxon>Chromadorea</taxon>
        <taxon>Rhabditida</taxon>
        <taxon>Spirurina</taxon>
        <taxon>Ascaridomorpha</taxon>
        <taxon>Ascaridoidea</taxon>
        <taxon>Anisakidae</taxon>
        <taxon>Anisakis</taxon>
        <taxon>Anisakis simplex complex</taxon>
    </lineage>
</organism>
<dbReference type="Proteomes" id="UP000267096">
    <property type="component" value="Unassembled WGS sequence"/>
</dbReference>
<dbReference type="WBParaSite" id="ASIM_0001664901-mRNA-1">
    <property type="protein sequence ID" value="ASIM_0001664901-mRNA-1"/>
    <property type="gene ID" value="ASIM_0001664901"/>
</dbReference>
<gene>
    <name evidence="1" type="ORF">ASIM_LOCUS16056</name>
</gene>